<protein>
    <submittedName>
        <fullName evidence="15">General secretion pathway protein D</fullName>
    </submittedName>
</protein>
<evidence type="ECO:0000313" key="15">
    <source>
        <dbReference type="EMBL" id="CFQ99395.1"/>
    </source>
</evidence>
<feature type="transmembrane region" description="Helical" evidence="11">
    <location>
        <begin position="15"/>
        <end position="37"/>
    </location>
</feature>
<evidence type="ECO:0000256" key="6">
    <source>
        <dbReference type="ARBA" id="ARBA00022729"/>
    </source>
</evidence>
<accession>A0AAI9EP68</accession>
<dbReference type="NCBIfam" id="TIGR02517">
    <property type="entry name" value="type_II_gspD"/>
    <property type="match status" value="1"/>
</dbReference>
<evidence type="ECO:0000256" key="5">
    <source>
        <dbReference type="ARBA" id="ARBA00022692"/>
    </source>
</evidence>
<dbReference type="InterPro" id="IPR005644">
    <property type="entry name" value="NolW-like"/>
</dbReference>
<feature type="domain" description="NolW-like" evidence="13">
    <location>
        <begin position="145"/>
        <end position="206"/>
    </location>
</feature>
<dbReference type="InterPro" id="IPR038591">
    <property type="entry name" value="NolW-like_sf"/>
</dbReference>
<dbReference type="EMBL" id="CGCB01000010">
    <property type="protein sequence ID" value="CFQ99395.1"/>
    <property type="molecule type" value="Genomic_DNA"/>
</dbReference>
<gene>
    <name evidence="15" type="primary">pulD</name>
    <name evidence="15" type="ORF">ERS008524_01952</name>
</gene>
<dbReference type="GO" id="GO:0015628">
    <property type="term" value="P:protein secretion by the type II secretion system"/>
    <property type="evidence" value="ECO:0007669"/>
    <property type="project" value="InterPro"/>
</dbReference>
<evidence type="ECO:0000256" key="8">
    <source>
        <dbReference type="ARBA" id="ARBA00023136"/>
    </source>
</evidence>
<dbReference type="Pfam" id="PF03958">
    <property type="entry name" value="Secretin_N"/>
    <property type="match status" value="3"/>
</dbReference>
<dbReference type="Pfam" id="PF00263">
    <property type="entry name" value="Secretin"/>
    <property type="match status" value="1"/>
</dbReference>
<comment type="subcellular location">
    <subcellularLocation>
        <location evidence="1 10">Cell outer membrane</location>
    </subcellularLocation>
</comment>
<keyword evidence="9" id="KW-0998">Cell outer membrane</keyword>
<evidence type="ECO:0000259" key="14">
    <source>
        <dbReference type="Pfam" id="PF21305"/>
    </source>
</evidence>
<dbReference type="InterPro" id="IPR050810">
    <property type="entry name" value="Bact_Secretion_Sys_Channel"/>
</dbReference>
<evidence type="ECO:0000259" key="12">
    <source>
        <dbReference type="Pfam" id="PF00263"/>
    </source>
</evidence>
<dbReference type="GO" id="GO:0015627">
    <property type="term" value="C:type II protein secretion system complex"/>
    <property type="evidence" value="ECO:0007669"/>
    <property type="project" value="InterPro"/>
</dbReference>
<keyword evidence="4" id="KW-1134">Transmembrane beta strand</keyword>
<dbReference type="GO" id="GO:0009279">
    <property type="term" value="C:cell outer membrane"/>
    <property type="evidence" value="ECO:0007669"/>
    <property type="project" value="UniProtKB-SubCell"/>
</dbReference>
<evidence type="ECO:0000313" key="16">
    <source>
        <dbReference type="Proteomes" id="UP000046784"/>
    </source>
</evidence>
<evidence type="ECO:0000256" key="10">
    <source>
        <dbReference type="RuleBase" id="RU004004"/>
    </source>
</evidence>
<evidence type="ECO:0000256" key="3">
    <source>
        <dbReference type="ARBA" id="ARBA00022448"/>
    </source>
</evidence>
<keyword evidence="7" id="KW-0653">Protein transport</keyword>
<reference evidence="15 16" key="1">
    <citation type="submission" date="2015-03" db="EMBL/GenBank/DDBJ databases">
        <authorList>
            <consortium name="Pathogen Informatics"/>
            <person name="Murphy D."/>
        </authorList>
    </citation>
    <scope>NUCLEOTIDE SEQUENCE [LARGE SCALE GENOMIC DNA]</scope>
    <source>
        <strain evidence="15 16">3400/83</strain>
    </source>
</reference>
<dbReference type="Gene3D" id="3.30.1370.120">
    <property type="match status" value="3"/>
</dbReference>
<evidence type="ECO:0000256" key="11">
    <source>
        <dbReference type="SAM" id="Phobius"/>
    </source>
</evidence>
<feature type="domain" description="GspD-like N0" evidence="14">
    <location>
        <begin position="49"/>
        <end position="118"/>
    </location>
</feature>
<keyword evidence="6" id="KW-0732">Signal</keyword>
<proteinExistence type="inferred from homology"/>
<dbReference type="PANTHER" id="PTHR30332:SF24">
    <property type="entry name" value="SECRETIN GSPD-RELATED"/>
    <property type="match status" value="1"/>
</dbReference>
<comment type="caution">
    <text evidence="15">The sequence shown here is derived from an EMBL/GenBank/DDBJ whole genome shotgun (WGS) entry which is preliminary data.</text>
</comment>
<feature type="domain" description="NolW-like" evidence="13">
    <location>
        <begin position="283"/>
        <end position="360"/>
    </location>
</feature>
<keyword evidence="5 11" id="KW-0812">Transmembrane</keyword>
<name>A0AAI9EP68_YERFR</name>
<keyword evidence="11" id="KW-1133">Transmembrane helix</keyword>
<dbReference type="PRINTS" id="PR00811">
    <property type="entry name" value="BCTERIALGSPD"/>
</dbReference>
<dbReference type="InterPro" id="IPR013356">
    <property type="entry name" value="T2SS_GspD"/>
</dbReference>
<keyword evidence="3 10" id="KW-0813">Transport</keyword>
<dbReference type="Pfam" id="PF21305">
    <property type="entry name" value="type_II_gspD_N0"/>
    <property type="match status" value="1"/>
</dbReference>
<keyword evidence="8 11" id="KW-0472">Membrane</keyword>
<comment type="similarity">
    <text evidence="2">Belongs to the bacterial secretin family. GSP D subfamily.</text>
</comment>
<feature type="domain" description="Type II/III secretion system secretin-like" evidence="12">
    <location>
        <begin position="428"/>
        <end position="593"/>
    </location>
</feature>
<evidence type="ECO:0000259" key="13">
    <source>
        <dbReference type="Pfam" id="PF03958"/>
    </source>
</evidence>
<evidence type="ECO:0000256" key="4">
    <source>
        <dbReference type="ARBA" id="ARBA00022452"/>
    </source>
</evidence>
<evidence type="ECO:0000256" key="1">
    <source>
        <dbReference type="ARBA" id="ARBA00004442"/>
    </source>
</evidence>
<dbReference type="InterPro" id="IPR004846">
    <property type="entry name" value="T2SS/T3SS_dom"/>
</dbReference>
<dbReference type="Proteomes" id="UP000046784">
    <property type="component" value="Unassembled WGS sequence"/>
</dbReference>
<evidence type="ECO:0000256" key="9">
    <source>
        <dbReference type="ARBA" id="ARBA00023237"/>
    </source>
</evidence>
<dbReference type="AlphaFoldDB" id="A0AAI9EP68"/>
<dbReference type="InterPro" id="IPR049371">
    <property type="entry name" value="GspD-like_N0"/>
</dbReference>
<dbReference type="PANTHER" id="PTHR30332">
    <property type="entry name" value="PROBABLE GENERAL SECRETION PATHWAY PROTEIN D"/>
    <property type="match status" value="1"/>
</dbReference>
<organism evidence="15 16">
    <name type="scientific">Yersinia frederiksenii</name>
    <dbReference type="NCBI Taxonomy" id="29484"/>
    <lineage>
        <taxon>Bacteria</taxon>
        <taxon>Pseudomonadati</taxon>
        <taxon>Pseudomonadota</taxon>
        <taxon>Gammaproteobacteria</taxon>
        <taxon>Enterobacterales</taxon>
        <taxon>Yersiniaceae</taxon>
        <taxon>Yersinia</taxon>
    </lineage>
</organism>
<evidence type="ECO:0000256" key="2">
    <source>
        <dbReference type="ARBA" id="ARBA00006980"/>
    </source>
</evidence>
<sequence>MTFNHNLTSSPEQKIIIASSSLSYFGILMLFLLYSLFIPQANAETYSANFKNTDITEFINTVSKNLNKTAIIDPAVKGTISVRSYQTLEPERYYPFFLSVLEVYGFTVVNMPGDIIKIIPAKNAKGSAIPLIDGENPSEGDEVVMRVVSLHNVAAKELAPLLRQLNDAAFGTVVHYDPSNVLLLTGRAAVINQLVAIIKNVDSAGDHTVETIKLQFASATEVARIAQALHKNNGKNTGGRMSASIVADERTNSVLIGGEEQVRKRMIGTVLELDTQGDIHGNTKVIYLKFAKAESLLDILTGVSSNQQEGKNPAGSTAAMMKNVVIKADAQTNALIINATPDLLRDLEQVIAQLDIRRAQVLVEAIIVEVQDDNNLNLGVQWFNKQNGGTHFPDMGASASNDLSSALKNVTGLATGFYRGNWSGLFTALRTNNQNDILATPSIVTLDNMEAEFSVGQEVPILSGSQTTTGDNIFRTVDRKSVGIKLKVKPQINKGDSVLLEIEQEVSSVAAKAPNGTGDLGATFNTRTVKNAVMVGSNNIVVVGGLLDSTSHDVTSKVPLLGDIPGIGALFRSTTQQTVKRNLMLFIRPTIIREQDSYIDVSERKLDKFQQEQDTERSHADGQRIKENLNKALSDGQSLKDLRHDVSAFYAKGA</sequence>
<dbReference type="InterPro" id="IPR001775">
    <property type="entry name" value="GspD/PilQ"/>
</dbReference>
<evidence type="ECO:0000256" key="7">
    <source>
        <dbReference type="ARBA" id="ARBA00022927"/>
    </source>
</evidence>
<feature type="domain" description="NolW-like" evidence="13">
    <location>
        <begin position="209"/>
        <end position="277"/>
    </location>
</feature>